<protein>
    <submittedName>
        <fullName evidence="1">Uncharacterized protein</fullName>
    </submittedName>
</protein>
<evidence type="ECO:0000313" key="1">
    <source>
        <dbReference type="EMBL" id="KAI8561476.1"/>
    </source>
</evidence>
<organism evidence="1 2">
    <name type="scientific">Rhododendron molle</name>
    <name type="common">Chinese azalea</name>
    <name type="synonym">Azalea mollis</name>
    <dbReference type="NCBI Taxonomy" id="49168"/>
    <lineage>
        <taxon>Eukaryota</taxon>
        <taxon>Viridiplantae</taxon>
        <taxon>Streptophyta</taxon>
        <taxon>Embryophyta</taxon>
        <taxon>Tracheophyta</taxon>
        <taxon>Spermatophyta</taxon>
        <taxon>Magnoliopsida</taxon>
        <taxon>eudicotyledons</taxon>
        <taxon>Gunneridae</taxon>
        <taxon>Pentapetalae</taxon>
        <taxon>asterids</taxon>
        <taxon>Ericales</taxon>
        <taxon>Ericaceae</taxon>
        <taxon>Ericoideae</taxon>
        <taxon>Rhodoreae</taxon>
        <taxon>Rhododendron</taxon>
    </lineage>
</organism>
<dbReference type="EMBL" id="CM046391">
    <property type="protein sequence ID" value="KAI8561476.1"/>
    <property type="molecule type" value="Genomic_DNA"/>
</dbReference>
<keyword evidence="2" id="KW-1185">Reference proteome</keyword>
<proteinExistence type="predicted"/>
<dbReference type="Proteomes" id="UP001062846">
    <property type="component" value="Chromosome 4"/>
</dbReference>
<name>A0ACC0P7D8_RHOML</name>
<gene>
    <name evidence="1" type="ORF">RHMOL_Rhmol04G0342900</name>
</gene>
<sequence length="140" mass="15969">MEQWGLPDLPHEVVYDILSRLPVKPLCRFKSVSKPWLALITDSNFIKSHLHQSMKSNTNQKLIVAPQNKWGQISKSSYSMDYQAPNPTVAELEMPRKSAGGEIWGSFNGVLLVDIAGELCLWNPSIRMYQRISRPRCNRS</sequence>
<evidence type="ECO:0000313" key="2">
    <source>
        <dbReference type="Proteomes" id="UP001062846"/>
    </source>
</evidence>
<reference evidence="1" key="1">
    <citation type="submission" date="2022-02" db="EMBL/GenBank/DDBJ databases">
        <title>Plant Genome Project.</title>
        <authorList>
            <person name="Zhang R.-G."/>
        </authorList>
    </citation>
    <scope>NUCLEOTIDE SEQUENCE</scope>
    <source>
        <strain evidence="1">AT1</strain>
    </source>
</reference>
<accession>A0ACC0P7D8</accession>
<comment type="caution">
    <text evidence="1">The sequence shown here is derived from an EMBL/GenBank/DDBJ whole genome shotgun (WGS) entry which is preliminary data.</text>
</comment>